<dbReference type="GO" id="GO:0003676">
    <property type="term" value="F:nucleic acid binding"/>
    <property type="evidence" value="ECO:0007669"/>
    <property type="project" value="InterPro"/>
</dbReference>
<evidence type="ECO:0008006" key="3">
    <source>
        <dbReference type="Google" id="ProtNLM"/>
    </source>
</evidence>
<organism evidence="1 2">
    <name type="scientific">Prunus dulcis</name>
    <name type="common">Almond</name>
    <name type="synonym">Amygdalus dulcis</name>
    <dbReference type="NCBI Taxonomy" id="3755"/>
    <lineage>
        <taxon>Eukaryota</taxon>
        <taxon>Viridiplantae</taxon>
        <taxon>Streptophyta</taxon>
        <taxon>Embryophyta</taxon>
        <taxon>Tracheophyta</taxon>
        <taxon>Spermatophyta</taxon>
        <taxon>Magnoliopsida</taxon>
        <taxon>eudicotyledons</taxon>
        <taxon>Gunneridae</taxon>
        <taxon>Pentapetalae</taxon>
        <taxon>rosids</taxon>
        <taxon>fabids</taxon>
        <taxon>Rosales</taxon>
        <taxon>Rosaceae</taxon>
        <taxon>Amygdaloideae</taxon>
        <taxon>Amygdaleae</taxon>
        <taxon>Prunus</taxon>
    </lineage>
</organism>
<dbReference type="InterPro" id="IPR036397">
    <property type="entry name" value="RNaseH_sf"/>
</dbReference>
<dbReference type="Proteomes" id="UP001054821">
    <property type="component" value="Chromosome 7"/>
</dbReference>
<dbReference type="InterPro" id="IPR052160">
    <property type="entry name" value="Gypsy_RT_Integrase-like"/>
</dbReference>
<dbReference type="Gene3D" id="3.30.420.10">
    <property type="entry name" value="Ribonuclease H-like superfamily/Ribonuclease H"/>
    <property type="match status" value="1"/>
</dbReference>
<accession>A0AAD4V294</accession>
<dbReference type="PANTHER" id="PTHR47266">
    <property type="entry name" value="ENDONUCLEASE-RELATED"/>
    <property type="match status" value="1"/>
</dbReference>
<dbReference type="SUPFAM" id="SSF53098">
    <property type="entry name" value="Ribonuclease H-like"/>
    <property type="match status" value="1"/>
</dbReference>
<reference evidence="1 2" key="1">
    <citation type="journal article" date="2022" name="G3 (Bethesda)">
        <title>Whole-genome sequence and methylome profiling of the almond [Prunus dulcis (Mill.) D.A. Webb] cultivar 'Nonpareil'.</title>
        <authorList>
            <person name="D'Amico-Willman K.M."/>
            <person name="Ouma W.Z."/>
            <person name="Meulia T."/>
            <person name="Sideli G.M."/>
            <person name="Gradziel T.M."/>
            <person name="Fresnedo-Ramirez J."/>
        </authorList>
    </citation>
    <scope>NUCLEOTIDE SEQUENCE [LARGE SCALE GENOMIC DNA]</scope>
    <source>
        <strain evidence="1">Clone GOH B32 T37-40</strain>
    </source>
</reference>
<evidence type="ECO:0000313" key="1">
    <source>
        <dbReference type="EMBL" id="KAI5317165.1"/>
    </source>
</evidence>
<dbReference type="InterPro" id="IPR012337">
    <property type="entry name" value="RNaseH-like_sf"/>
</dbReference>
<gene>
    <name evidence="1" type="ORF">L3X38_036872</name>
</gene>
<protein>
    <recommendedName>
        <fullName evidence="3">Transposable element protein</fullName>
    </recommendedName>
</protein>
<comment type="caution">
    <text evidence="1">The sequence shown here is derived from an EMBL/GenBank/DDBJ whole genome shotgun (WGS) entry which is preliminary data.</text>
</comment>
<dbReference type="EMBL" id="JAJFAZ020000007">
    <property type="protein sequence ID" value="KAI5317165.1"/>
    <property type="molecule type" value="Genomic_DNA"/>
</dbReference>
<sequence length="151" mass="16972">MTVQVTEFDHIKTEYSSCPDFGIIFHEVSNDGQTEVVNHSLGDLLCCLVGDKPGNWDFLLHVAKFAYNNSVNRSTGKSPFEVVHGYSPRSPVDLVALPVAARALDSATSFAEHIRQRHDYVRRQISLHIDVYKLVANAHRCQQEFQEGDLS</sequence>
<evidence type="ECO:0000313" key="2">
    <source>
        <dbReference type="Proteomes" id="UP001054821"/>
    </source>
</evidence>
<keyword evidence="2" id="KW-1185">Reference proteome</keyword>
<dbReference type="AlphaFoldDB" id="A0AAD4V294"/>
<name>A0AAD4V294_PRUDU</name>
<proteinExistence type="predicted"/>